<comment type="caution">
    <text evidence="1">The sequence shown here is derived from an EMBL/GenBank/DDBJ whole genome shotgun (WGS) entry which is preliminary data.</text>
</comment>
<gene>
    <name evidence="1" type="ORF">Tci_863673</name>
</gene>
<protein>
    <submittedName>
        <fullName evidence="1">Uncharacterized protein</fullName>
    </submittedName>
</protein>
<dbReference type="EMBL" id="BKCJ011133210">
    <property type="protein sequence ID" value="GFC91703.1"/>
    <property type="molecule type" value="Genomic_DNA"/>
</dbReference>
<sequence>MRFYTWLKNGFENFHELDYNVLVKLEERWWKVNTGEVCPFTRWNNHLQRPYANAKPKWTFDPYLNNSHKHEGNYEANNDGNIQEGQRYMENITHEPSTCKIRKFKMTKYTFEADDKFVVIKKLEHINCRDY</sequence>
<name>A0A699S2V5_TANCI</name>
<reference evidence="1" key="1">
    <citation type="journal article" date="2019" name="Sci. Rep.">
        <title>Draft genome of Tanacetum cinerariifolium, the natural source of mosquito coil.</title>
        <authorList>
            <person name="Yamashiro T."/>
            <person name="Shiraishi A."/>
            <person name="Satake H."/>
            <person name="Nakayama K."/>
        </authorList>
    </citation>
    <scope>NUCLEOTIDE SEQUENCE</scope>
</reference>
<organism evidence="1">
    <name type="scientific">Tanacetum cinerariifolium</name>
    <name type="common">Dalmatian daisy</name>
    <name type="synonym">Chrysanthemum cinerariifolium</name>
    <dbReference type="NCBI Taxonomy" id="118510"/>
    <lineage>
        <taxon>Eukaryota</taxon>
        <taxon>Viridiplantae</taxon>
        <taxon>Streptophyta</taxon>
        <taxon>Embryophyta</taxon>
        <taxon>Tracheophyta</taxon>
        <taxon>Spermatophyta</taxon>
        <taxon>Magnoliopsida</taxon>
        <taxon>eudicotyledons</taxon>
        <taxon>Gunneridae</taxon>
        <taxon>Pentapetalae</taxon>
        <taxon>asterids</taxon>
        <taxon>campanulids</taxon>
        <taxon>Asterales</taxon>
        <taxon>Asteraceae</taxon>
        <taxon>Asteroideae</taxon>
        <taxon>Anthemideae</taxon>
        <taxon>Anthemidinae</taxon>
        <taxon>Tanacetum</taxon>
    </lineage>
</organism>
<evidence type="ECO:0000313" key="1">
    <source>
        <dbReference type="EMBL" id="GFC91703.1"/>
    </source>
</evidence>
<accession>A0A699S2V5</accession>
<dbReference type="AlphaFoldDB" id="A0A699S2V5"/>
<proteinExistence type="predicted"/>